<dbReference type="AlphaFoldDB" id="A0A6G1F1I0"/>
<reference evidence="1 2" key="1">
    <citation type="submission" date="2019-11" db="EMBL/GenBank/DDBJ databases">
        <title>Whole genome sequence of Oryza granulata.</title>
        <authorList>
            <person name="Li W."/>
        </authorList>
    </citation>
    <scope>NUCLEOTIDE SEQUENCE [LARGE SCALE GENOMIC DNA]</scope>
    <source>
        <strain evidence="2">cv. Menghai</strain>
        <tissue evidence="1">Leaf</tissue>
    </source>
</reference>
<dbReference type="Proteomes" id="UP000479710">
    <property type="component" value="Unassembled WGS sequence"/>
</dbReference>
<protein>
    <submittedName>
        <fullName evidence="1">Uncharacterized protein</fullName>
    </submittedName>
</protein>
<evidence type="ECO:0000313" key="1">
    <source>
        <dbReference type="EMBL" id="KAF0930695.1"/>
    </source>
</evidence>
<dbReference type="SUPFAM" id="SSF56219">
    <property type="entry name" value="DNase I-like"/>
    <property type="match status" value="1"/>
</dbReference>
<dbReference type="EMBL" id="SPHZ02000002">
    <property type="protein sequence ID" value="KAF0930695.1"/>
    <property type="molecule type" value="Genomic_DNA"/>
</dbReference>
<evidence type="ECO:0000313" key="2">
    <source>
        <dbReference type="Proteomes" id="UP000479710"/>
    </source>
</evidence>
<sequence length="84" mass="9125">MDDGLARYLGGYKLDSHATKPARGTRGGILLLWNSSTLSINDIWLGRFSLTAKVKILHCGMEFLLTAVYGPTRHATPSFATSEG</sequence>
<gene>
    <name evidence="1" type="ORF">E2562_034635</name>
</gene>
<organism evidence="1 2">
    <name type="scientific">Oryza meyeriana var. granulata</name>
    <dbReference type="NCBI Taxonomy" id="110450"/>
    <lineage>
        <taxon>Eukaryota</taxon>
        <taxon>Viridiplantae</taxon>
        <taxon>Streptophyta</taxon>
        <taxon>Embryophyta</taxon>
        <taxon>Tracheophyta</taxon>
        <taxon>Spermatophyta</taxon>
        <taxon>Magnoliopsida</taxon>
        <taxon>Liliopsida</taxon>
        <taxon>Poales</taxon>
        <taxon>Poaceae</taxon>
        <taxon>BOP clade</taxon>
        <taxon>Oryzoideae</taxon>
        <taxon>Oryzeae</taxon>
        <taxon>Oryzinae</taxon>
        <taxon>Oryza</taxon>
        <taxon>Oryza meyeriana</taxon>
    </lineage>
</organism>
<comment type="caution">
    <text evidence="1">The sequence shown here is derived from an EMBL/GenBank/DDBJ whole genome shotgun (WGS) entry which is preliminary data.</text>
</comment>
<keyword evidence="2" id="KW-1185">Reference proteome</keyword>
<name>A0A6G1F1I0_9ORYZ</name>
<accession>A0A6G1F1I0</accession>
<dbReference type="InterPro" id="IPR036691">
    <property type="entry name" value="Endo/exonu/phosph_ase_sf"/>
</dbReference>
<proteinExistence type="predicted"/>
<dbReference type="OrthoDB" id="691898at2759"/>